<keyword evidence="4 6" id="KW-0472">Membrane</keyword>
<dbReference type="PANTHER" id="PTHR15549">
    <property type="entry name" value="PAIRED IMMUNOGLOBULIN-LIKE TYPE 2 RECEPTOR"/>
    <property type="match status" value="1"/>
</dbReference>
<evidence type="ECO:0000256" key="2">
    <source>
        <dbReference type="ARBA" id="ARBA00022692"/>
    </source>
</evidence>
<evidence type="ECO:0000256" key="6">
    <source>
        <dbReference type="SAM" id="Phobius"/>
    </source>
</evidence>
<dbReference type="KEGG" id="epa:110251129"/>
<evidence type="ECO:0000256" key="1">
    <source>
        <dbReference type="ARBA" id="ARBA00004167"/>
    </source>
</evidence>
<dbReference type="GO" id="GO:0016020">
    <property type="term" value="C:membrane"/>
    <property type="evidence" value="ECO:0007669"/>
    <property type="project" value="UniProtKB-SubCell"/>
</dbReference>
<keyword evidence="2 6" id="KW-0812">Transmembrane</keyword>
<dbReference type="AlphaFoldDB" id="A0A913Y215"/>
<organism evidence="7 8">
    <name type="scientific">Exaiptasia diaphana</name>
    <name type="common">Tropical sea anemone</name>
    <name type="synonym">Aiptasia pulchella</name>
    <dbReference type="NCBI Taxonomy" id="2652724"/>
    <lineage>
        <taxon>Eukaryota</taxon>
        <taxon>Metazoa</taxon>
        <taxon>Cnidaria</taxon>
        <taxon>Anthozoa</taxon>
        <taxon>Hexacorallia</taxon>
        <taxon>Actiniaria</taxon>
        <taxon>Aiptasiidae</taxon>
        <taxon>Exaiptasia</taxon>
    </lineage>
</organism>
<dbReference type="Proteomes" id="UP000887567">
    <property type="component" value="Unplaced"/>
</dbReference>
<dbReference type="GO" id="GO:0071944">
    <property type="term" value="C:cell periphery"/>
    <property type="evidence" value="ECO:0007669"/>
    <property type="project" value="UniProtKB-ARBA"/>
</dbReference>
<keyword evidence="8" id="KW-1185">Reference proteome</keyword>
<dbReference type="InterPro" id="IPR051694">
    <property type="entry name" value="Immunoregulatory_rcpt-like"/>
</dbReference>
<protein>
    <submittedName>
        <fullName evidence="7">Uncharacterized protein</fullName>
    </submittedName>
</protein>
<evidence type="ECO:0000256" key="5">
    <source>
        <dbReference type="SAM" id="MobiDB-lite"/>
    </source>
</evidence>
<evidence type="ECO:0000256" key="4">
    <source>
        <dbReference type="ARBA" id="ARBA00023136"/>
    </source>
</evidence>
<feature type="compositionally biased region" description="Polar residues" evidence="5">
    <location>
        <begin position="200"/>
        <end position="212"/>
    </location>
</feature>
<proteinExistence type="predicted"/>
<dbReference type="RefSeq" id="XP_020913448.1">
    <property type="nucleotide sequence ID" value="XM_021057789.2"/>
</dbReference>
<dbReference type="EnsemblMetazoa" id="XM_021057789.2">
    <property type="protein sequence ID" value="XP_020913448.1"/>
    <property type="gene ID" value="LOC110251129"/>
</dbReference>
<feature type="region of interest" description="Disordered" evidence="5">
    <location>
        <begin position="181"/>
        <end position="219"/>
    </location>
</feature>
<feature type="region of interest" description="Disordered" evidence="5">
    <location>
        <begin position="123"/>
        <end position="143"/>
    </location>
</feature>
<feature type="transmembrane region" description="Helical" evidence="6">
    <location>
        <begin position="153"/>
        <end position="174"/>
    </location>
</feature>
<accession>A0A913Y215</accession>
<dbReference type="PANTHER" id="PTHR15549:SF30">
    <property type="entry name" value="MID2 DOMAIN-CONTAINING PROTEIN"/>
    <property type="match status" value="1"/>
</dbReference>
<feature type="region of interest" description="Disordered" evidence="5">
    <location>
        <begin position="259"/>
        <end position="416"/>
    </location>
</feature>
<feature type="compositionally biased region" description="Acidic residues" evidence="5">
    <location>
        <begin position="336"/>
        <end position="367"/>
    </location>
</feature>
<name>A0A913Y215_EXADI</name>
<dbReference type="GeneID" id="110251129"/>
<evidence type="ECO:0000313" key="7">
    <source>
        <dbReference type="EnsemblMetazoa" id="XP_020913448.1"/>
    </source>
</evidence>
<reference evidence="7" key="1">
    <citation type="submission" date="2022-11" db="UniProtKB">
        <authorList>
            <consortium name="EnsemblMetazoa"/>
        </authorList>
    </citation>
    <scope>IDENTIFICATION</scope>
</reference>
<keyword evidence="3 6" id="KW-1133">Transmembrane helix</keyword>
<dbReference type="OrthoDB" id="5987088at2759"/>
<comment type="subcellular location">
    <subcellularLocation>
        <location evidence="1">Membrane</location>
        <topology evidence="1">Single-pass membrane protein</topology>
    </subcellularLocation>
</comment>
<feature type="compositionally biased region" description="Basic and acidic residues" evidence="5">
    <location>
        <begin position="183"/>
        <end position="197"/>
    </location>
</feature>
<feature type="compositionally biased region" description="Low complexity" evidence="5">
    <location>
        <begin position="123"/>
        <end position="138"/>
    </location>
</feature>
<evidence type="ECO:0000256" key="3">
    <source>
        <dbReference type="ARBA" id="ARBA00022989"/>
    </source>
</evidence>
<sequence length="456" mass="50596">MIHEHLSFQRLTWNTATPPSIFDGRILRLDTKHCKFKYGHSTVINNPCFVFKISGKLQFPLPSKTTSVITTIKPSASTSLLYSSTTQLLSTLPTAVSPSITQVQPTQGVTSSHVGTFTKVSMVTTTPRPSSTPPVVISRGHKDEQSGAPVGAIVGPLAGILIIIGIAVILIFLWKRRQRKATRKNDKIGNGQNHKDNPTYGKNETIDLSKQNRGPKITGNELEYDYAAVDGDPRASNGAAPRIYQSLIKDPNRESVYTPLERQEANQYNKVERAPFKPARNGPTDPTYNVLERPSDNNDDYLEPGSHIDKNKRPPSKPAPQNNEPVYNVLEGPNQEGEDEPEYNVLEDPDAQDDPEYNVLEDPDDNYDNTPVETDRGHPSSHDNVGYASTIDFKKRQGTKNEPVYEAPEGPSSELTYQPLQINGQDNVYQPLDRTSRMIPDDQPVYHVLESQGSEA</sequence>
<evidence type="ECO:0000313" key="8">
    <source>
        <dbReference type="Proteomes" id="UP000887567"/>
    </source>
</evidence>